<dbReference type="PRINTS" id="PR00411">
    <property type="entry name" value="PNDRDTASEI"/>
</dbReference>
<dbReference type="EMBL" id="BSPD01000035">
    <property type="protein sequence ID" value="GLS25878.1"/>
    <property type="molecule type" value="Genomic_DNA"/>
</dbReference>
<dbReference type="Gene3D" id="3.50.50.100">
    <property type="match status" value="1"/>
</dbReference>
<dbReference type="InterPro" id="IPR023753">
    <property type="entry name" value="FAD/NAD-binding_dom"/>
</dbReference>
<gene>
    <name evidence="7" type="ORF">GCM10007877_15920</name>
</gene>
<evidence type="ECO:0000256" key="4">
    <source>
        <dbReference type="ARBA" id="ARBA00022827"/>
    </source>
</evidence>
<keyword evidence="5" id="KW-0560">Oxidoreductase</keyword>
<keyword evidence="3" id="KW-0285">Flavoprotein</keyword>
<organism evidence="7 8">
    <name type="scientific">Marinibactrum halimedae</name>
    <dbReference type="NCBI Taxonomy" id="1444977"/>
    <lineage>
        <taxon>Bacteria</taxon>
        <taxon>Pseudomonadati</taxon>
        <taxon>Pseudomonadota</taxon>
        <taxon>Gammaproteobacteria</taxon>
        <taxon>Cellvibrionales</taxon>
        <taxon>Cellvibrionaceae</taxon>
        <taxon>Marinibactrum</taxon>
    </lineage>
</organism>
<protein>
    <submittedName>
        <fullName evidence="7">NADH dehydrogenase</fullName>
    </submittedName>
</protein>
<comment type="similarity">
    <text evidence="2">Belongs to the NADH dehydrogenase family.</text>
</comment>
<keyword evidence="8" id="KW-1185">Reference proteome</keyword>
<dbReference type="GO" id="GO:0019646">
    <property type="term" value="P:aerobic electron transport chain"/>
    <property type="evidence" value="ECO:0007669"/>
    <property type="project" value="TreeGrafter"/>
</dbReference>
<accession>A0AA37WLR0</accession>
<dbReference type="PRINTS" id="PR00368">
    <property type="entry name" value="FADPNR"/>
</dbReference>
<evidence type="ECO:0000313" key="8">
    <source>
        <dbReference type="Proteomes" id="UP001156870"/>
    </source>
</evidence>
<sequence>MKIIIVGGGAGGLELATYLGRKLGAKKKAEVLLIDRQPTHLWKPLLHEVAAGSLDSEVDSVSYRAHGHQNGFQFKLGEFCGLDSDRQCIQLAPLLDDEGEEILPQREEPYDQLVLAIGSVSNDFRIPGVADHCRFLDGTAQAKNFHRNLVNRFIQLNRQLKDDPAMKLRVAIVGGGATGVELTAELFNARELFNMYGLEQVTADNLDVTLIEAGPCLVPALSPRVSNAVLEEVKKLGVDVRLNTQVSSAEKGIFHTKDENKIEADILVWAAGIKVPEFITDIEGLETNRLNQILVKPTLQTTVHDNIYAIGDCAGLQLSENKWVPPRAQSAHQMASLVGKNIVKTLQNKPLDEFQYRDHGSLISLSRYTTVGVLMGNLGKGGSINLRGWLARMAYISLYRMHQVALHGWPKAILMVVADRINHIIRPRLKLH</sequence>
<proteinExistence type="inferred from homology"/>
<dbReference type="GO" id="GO:0003955">
    <property type="term" value="F:NAD(P)H dehydrogenase (quinone) activity"/>
    <property type="evidence" value="ECO:0007669"/>
    <property type="project" value="TreeGrafter"/>
</dbReference>
<dbReference type="InterPro" id="IPR051169">
    <property type="entry name" value="NADH-Q_oxidoreductase"/>
</dbReference>
<evidence type="ECO:0000313" key="7">
    <source>
        <dbReference type="EMBL" id="GLS25878.1"/>
    </source>
</evidence>
<dbReference type="Pfam" id="PF07992">
    <property type="entry name" value="Pyr_redox_2"/>
    <property type="match status" value="1"/>
</dbReference>
<reference evidence="7 8" key="1">
    <citation type="journal article" date="2014" name="Int. J. Syst. Evol. Microbiol.">
        <title>Complete genome sequence of Corynebacterium casei LMG S-19264T (=DSM 44701T), isolated from a smear-ripened cheese.</title>
        <authorList>
            <consortium name="US DOE Joint Genome Institute (JGI-PGF)"/>
            <person name="Walter F."/>
            <person name="Albersmeier A."/>
            <person name="Kalinowski J."/>
            <person name="Ruckert C."/>
        </authorList>
    </citation>
    <scope>NUCLEOTIDE SEQUENCE [LARGE SCALE GENOMIC DNA]</scope>
    <source>
        <strain evidence="7 8">NBRC 110095</strain>
    </source>
</reference>
<dbReference type="InterPro" id="IPR036188">
    <property type="entry name" value="FAD/NAD-bd_sf"/>
</dbReference>
<name>A0AA37WLR0_9GAMM</name>
<evidence type="ECO:0000259" key="6">
    <source>
        <dbReference type="Pfam" id="PF07992"/>
    </source>
</evidence>
<comment type="caution">
    <text evidence="7">The sequence shown here is derived from an EMBL/GenBank/DDBJ whole genome shotgun (WGS) entry which is preliminary data.</text>
</comment>
<dbReference type="SUPFAM" id="SSF51905">
    <property type="entry name" value="FAD/NAD(P)-binding domain"/>
    <property type="match status" value="1"/>
</dbReference>
<dbReference type="AlphaFoldDB" id="A0AA37WLR0"/>
<comment type="cofactor">
    <cofactor evidence="1">
        <name>FAD</name>
        <dbReference type="ChEBI" id="CHEBI:57692"/>
    </cofactor>
</comment>
<dbReference type="Proteomes" id="UP001156870">
    <property type="component" value="Unassembled WGS sequence"/>
</dbReference>
<keyword evidence="4" id="KW-0274">FAD</keyword>
<dbReference type="PANTHER" id="PTHR42913:SF3">
    <property type="entry name" value="64 KDA MITOCHONDRIAL NADH DEHYDROGENASE (EUROFUNG)"/>
    <property type="match status" value="1"/>
</dbReference>
<evidence type="ECO:0000256" key="3">
    <source>
        <dbReference type="ARBA" id="ARBA00022630"/>
    </source>
</evidence>
<evidence type="ECO:0000256" key="2">
    <source>
        <dbReference type="ARBA" id="ARBA00005272"/>
    </source>
</evidence>
<evidence type="ECO:0000256" key="5">
    <source>
        <dbReference type="ARBA" id="ARBA00023002"/>
    </source>
</evidence>
<dbReference type="RefSeq" id="WP_232595059.1">
    <property type="nucleotide sequence ID" value="NZ_BSPD01000035.1"/>
</dbReference>
<feature type="domain" description="FAD/NAD(P)-binding" evidence="6">
    <location>
        <begin position="1"/>
        <end position="335"/>
    </location>
</feature>
<evidence type="ECO:0000256" key="1">
    <source>
        <dbReference type="ARBA" id="ARBA00001974"/>
    </source>
</evidence>
<dbReference type="PANTHER" id="PTHR42913">
    <property type="entry name" value="APOPTOSIS-INDUCING FACTOR 1"/>
    <property type="match status" value="1"/>
</dbReference>